<dbReference type="EMBL" id="CP099837">
    <property type="protein sequence ID" value="USY20485.1"/>
    <property type="molecule type" value="Genomic_DNA"/>
</dbReference>
<evidence type="ECO:0000256" key="2">
    <source>
        <dbReference type="SAM" id="Phobius"/>
    </source>
</evidence>
<feature type="transmembrane region" description="Helical" evidence="2">
    <location>
        <begin position="175"/>
        <end position="196"/>
    </location>
</feature>
<dbReference type="RefSeq" id="WP_254419550.1">
    <property type="nucleotide sequence ID" value="NZ_BAAAJB010000017.1"/>
</dbReference>
<feature type="region of interest" description="Disordered" evidence="1">
    <location>
        <begin position="363"/>
        <end position="385"/>
    </location>
</feature>
<gene>
    <name evidence="3" type="ORF">NE857_02160</name>
</gene>
<evidence type="ECO:0000313" key="4">
    <source>
        <dbReference type="Proteomes" id="UP001055940"/>
    </source>
</evidence>
<keyword evidence="4" id="KW-1185">Reference proteome</keyword>
<name>A0ABY5DAT7_9ACTN</name>
<feature type="transmembrane region" description="Helical" evidence="2">
    <location>
        <begin position="70"/>
        <end position="93"/>
    </location>
</feature>
<keyword evidence="2" id="KW-1133">Transmembrane helix</keyword>
<proteinExistence type="predicted"/>
<reference evidence="3" key="1">
    <citation type="submission" date="2022-06" db="EMBL/GenBank/DDBJ databases">
        <authorList>
            <person name="Ping M."/>
        </authorList>
    </citation>
    <scope>NUCLEOTIDE SEQUENCE</scope>
    <source>
        <strain evidence="3">JCM11759T</strain>
    </source>
</reference>
<evidence type="ECO:0000256" key="1">
    <source>
        <dbReference type="SAM" id="MobiDB-lite"/>
    </source>
</evidence>
<keyword evidence="2" id="KW-0472">Membrane</keyword>
<keyword evidence="2" id="KW-0812">Transmembrane</keyword>
<evidence type="ECO:0000313" key="3">
    <source>
        <dbReference type="EMBL" id="USY20485.1"/>
    </source>
</evidence>
<sequence length="408" mass="43266">MTLTATWGQLSWRALDWVYLSGQVGVQARLPVVVAAGAAALASARFTRPSLVFAQPWQPRLERGLPLRHATVVTGWCLAAYLVGLLPLTAAVAAQGAGAPHPVPILGALTGFAALTLLGYLCGVALRGLIAVPVAIGLVFVCTSMPLVSDTWTALSLQLPFTLSLGSQESVALSFYRLGFFLLLVTAAAWTSLRLLRAPRRWSAPQVTAVAAVAAAAVLPHLYAFPLVTYAPSGSEVCAERDGVRYCVHEGHADELALIVELAAPVFAAYGSSEAVPAQVRDRSLATEDDEVLHGNEHGVLWTGIYPGWDPYQEVPATAAVWLVPDLGVCGSGGVGSTDEGASPEQRRMSALAEFEAWLASRPFSHGSGDGPSSEAASDEDGVRDWIGRNEERLARCEVEPEELPWRP</sequence>
<dbReference type="Proteomes" id="UP001055940">
    <property type="component" value="Chromosome"/>
</dbReference>
<protein>
    <submittedName>
        <fullName evidence="3">ABC transporter permease</fullName>
    </submittedName>
</protein>
<feature type="transmembrane region" description="Helical" evidence="2">
    <location>
        <begin position="129"/>
        <end position="155"/>
    </location>
</feature>
<feature type="transmembrane region" description="Helical" evidence="2">
    <location>
        <begin position="105"/>
        <end position="122"/>
    </location>
</feature>
<organism evidence="3 4">
    <name type="scientific">Nocardiopsis exhalans</name>
    <dbReference type="NCBI Taxonomy" id="163604"/>
    <lineage>
        <taxon>Bacteria</taxon>
        <taxon>Bacillati</taxon>
        <taxon>Actinomycetota</taxon>
        <taxon>Actinomycetes</taxon>
        <taxon>Streptosporangiales</taxon>
        <taxon>Nocardiopsidaceae</taxon>
        <taxon>Nocardiopsis</taxon>
    </lineage>
</organism>
<feature type="transmembrane region" description="Helical" evidence="2">
    <location>
        <begin position="208"/>
        <end position="228"/>
    </location>
</feature>
<accession>A0ABY5DAT7</accession>